<dbReference type="InterPro" id="IPR018488">
    <property type="entry name" value="cNMP-bd_CS"/>
</dbReference>
<dbReference type="Pfam" id="PF00027">
    <property type="entry name" value="cNMP_binding"/>
    <property type="match status" value="1"/>
</dbReference>
<dbReference type="RefSeq" id="WP_094408185.1">
    <property type="nucleotide sequence ID" value="NZ_BMJZ01000006.1"/>
</dbReference>
<gene>
    <name evidence="2" type="ORF">CHR90_06490</name>
</gene>
<dbReference type="EMBL" id="NOXS01000030">
    <property type="protein sequence ID" value="OYQ19766.1"/>
    <property type="molecule type" value="Genomic_DNA"/>
</dbReference>
<dbReference type="InterPro" id="IPR050397">
    <property type="entry name" value="Env_Response_Regulators"/>
</dbReference>
<dbReference type="PANTHER" id="PTHR24567:SF74">
    <property type="entry name" value="HTH-TYPE TRANSCRIPTIONAL REGULATOR ARCR"/>
    <property type="match status" value="1"/>
</dbReference>
<dbReference type="InterPro" id="IPR000595">
    <property type="entry name" value="cNMP-bd_dom"/>
</dbReference>
<dbReference type="GO" id="GO:0003700">
    <property type="term" value="F:DNA-binding transcription factor activity"/>
    <property type="evidence" value="ECO:0007669"/>
    <property type="project" value="TreeGrafter"/>
</dbReference>
<keyword evidence="3" id="KW-1185">Reference proteome</keyword>
<accession>A0A255XRZ6</accession>
<name>A0A255XRZ6_9PROT</name>
<comment type="caution">
    <text evidence="2">The sequence shown here is derived from an EMBL/GenBank/DDBJ whole genome shotgun (WGS) entry which is preliminary data.</text>
</comment>
<dbReference type="Gene3D" id="2.60.120.10">
    <property type="entry name" value="Jelly Rolls"/>
    <property type="match status" value="1"/>
</dbReference>
<dbReference type="OrthoDB" id="3525895at2"/>
<proteinExistence type="predicted"/>
<dbReference type="CDD" id="cd00038">
    <property type="entry name" value="CAP_ED"/>
    <property type="match status" value="1"/>
</dbReference>
<dbReference type="InterPro" id="IPR018490">
    <property type="entry name" value="cNMP-bd_dom_sf"/>
</dbReference>
<organism evidence="2 3">
    <name type="scientific">Elstera cyanobacteriorum</name>
    <dbReference type="NCBI Taxonomy" id="2022747"/>
    <lineage>
        <taxon>Bacteria</taxon>
        <taxon>Pseudomonadati</taxon>
        <taxon>Pseudomonadota</taxon>
        <taxon>Alphaproteobacteria</taxon>
        <taxon>Rhodospirillales</taxon>
        <taxon>Rhodospirillaceae</taxon>
        <taxon>Elstera</taxon>
    </lineage>
</organism>
<dbReference type="PANTHER" id="PTHR24567">
    <property type="entry name" value="CRP FAMILY TRANSCRIPTIONAL REGULATORY PROTEIN"/>
    <property type="match status" value="1"/>
</dbReference>
<feature type="domain" description="Cyclic nucleotide-binding" evidence="1">
    <location>
        <begin position="2"/>
        <end position="96"/>
    </location>
</feature>
<evidence type="ECO:0000313" key="3">
    <source>
        <dbReference type="Proteomes" id="UP000216361"/>
    </source>
</evidence>
<evidence type="ECO:0000259" key="1">
    <source>
        <dbReference type="PROSITE" id="PS50042"/>
    </source>
</evidence>
<reference evidence="2 3" key="1">
    <citation type="submission" date="2017-07" db="EMBL/GenBank/DDBJ databases">
        <title>Elstera cyanobacteriorum sp. nov., a novel bacterium isolated from cyanobacterial aggregates in a eutrophic lake.</title>
        <authorList>
            <person name="Cai H."/>
        </authorList>
    </citation>
    <scope>NUCLEOTIDE SEQUENCE [LARGE SCALE GENOMIC DNA]</scope>
    <source>
        <strain evidence="2 3">TH019</strain>
    </source>
</reference>
<dbReference type="InterPro" id="IPR014710">
    <property type="entry name" value="RmlC-like_jellyroll"/>
</dbReference>
<dbReference type="SMART" id="SM00100">
    <property type="entry name" value="cNMP"/>
    <property type="match status" value="1"/>
</dbReference>
<dbReference type="PROSITE" id="PS50042">
    <property type="entry name" value="CNMP_BINDING_3"/>
    <property type="match status" value="1"/>
</dbReference>
<dbReference type="GO" id="GO:0005829">
    <property type="term" value="C:cytosol"/>
    <property type="evidence" value="ECO:0007669"/>
    <property type="project" value="TreeGrafter"/>
</dbReference>
<dbReference type="AlphaFoldDB" id="A0A255XRZ6"/>
<protein>
    <recommendedName>
        <fullName evidence="1">Cyclic nucleotide-binding domain-containing protein</fullName>
    </recommendedName>
</protein>
<dbReference type="SUPFAM" id="SSF51206">
    <property type="entry name" value="cAMP-binding domain-like"/>
    <property type="match status" value="1"/>
</dbReference>
<dbReference type="PROSITE" id="PS00888">
    <property type="entry name" value="CNMP_BINDING_1"/>
    <property type="match status" value="1"/>
</dbReference>
<dbReference type="Proteomes" id="UP000216361">
    <property type="component" value="Unassembled WGS sequence"/>
</dbReference>
<evidence type="ECO:0000313" key="2">
    <source>
        <dbReference type="EMBL" id="OYQ19766.1"/>
    </source>
</evidence>
<sequence>MFLNEMTDDDLAWLTEIGEPTHQTAGTVLISEGTEGPDVYILLSGRAAVVGAGAVLAHLAPGDVAGEISLIDGMPASATVMLTAPAQVLRINRAALMVRLESGDGLAFRFHRAVARVLASRLRGSNQRAAMKPEVARMLNQLKAA</sequence>